<feature type="non-terminal residue" evidence="3">
    <location>
        <position position="302"/>
    </location>
</feature>
<reference evidence="3 4" key="1">
    <citation type="submission" date="2019-08" db="EMBL/GenBank/DDBJ databases">
        <title>A chromosome-level genome assembly, high-density linkage maps, and genome scans reveal the genomic architecture of hybrid incompatibilities underlying speciation via character displacement in darters (Percidae: Etheostominae).</title>
        <authorList>
            <person name="Moran R.L."/>
            <person name="Catchen J.M."/>
            <person name="Fuller R.C."/>
        </authorList>
    </citation>
    <scope>NUCLEOTIDE SEQUENCE [LARGE SCALE GENOMIC DNA]</scope>
    <source>
        <strain evidence="3">EspeVRDwgs_2016</strain>
        <tissue evidence="3">Muscle</tissue>
    </source>
</reference>
<name>A0A5J5CR69_9PERO</name>
<feature type="compositionally biased region" description="Low complexity" evidence="1">
    <location>
        <begin position="282"/>
        <end position="302"/>
    </location>
</feature>
<keyword evidence="4" id="KW-1185">Reference proteome</keyword>
<organism evidence="3 4">
    <name type="scientific">Etheostoma spectabile</name>
    <name type="common">orangethroat darter</name>
    <dbReference type="NCBI Taxonomy" id="54343"/>
    <lineage>
        <taxon>Eukaryota</taxon>
        <taxon>Metazoa</taxon>
        <taxon>Chordata</taxon>
        <taxon>Craniata</taxon>
        <taxon>Vertebrata</taxon>
        <taxon>Euteleostomi</taxon>
        <taxon>Actinopterygii</taxon>
        <taxon>Neopterygii</taxon>
        <taxon>Teleostei</taxon>
        <taxon>Neoteleostei</taxon>
        <taxon>Acanthomorphata</taxon>
        <taxon>Eupercaria</taxon>
        <taxon>Perciformes</taxon>
        <taxon>Percoidei</taxon>
        <taxon>Percidae</taxon>
        <taxon>Etheostomatinae</taxon>
        <taxon>Etheostoma</taxon>
    </lineage>
</organism>
<dbReference type="PANTHER" id="PTHR12844:SF17">
    <property type="entry name" value="CONNECTOR ENHANCER OF KINASE SUPPRESSOR OF RAS 3"/>
    <property type="match status" value="1"/>
</dbReference>
<comment type="caution">
    <text evidence="3">The sequence shown here is derived from an EMBL/GenBank/DDBJ whole genome shotgun (WGS) entry which is preliminary data.</text>
</comment>
<evidence type="ECO:0000313" key="4">
    <source>
        <dbReference type="Proteomes" id="UP000327493"/>
    </source>
</evidence>
<feature type="region of interest" description="Disordered" evidence="1">
    <location>
        <begin position="277"/>
        <end position="302"/>
    </location>
</feature>
<dbReference type="PANTHER" id="PTHR12844">
    <property type="entry name" value="CONNECTOR ENCHANCER OF KINASE SUPPRESSOR OF RAS"/>
    <property type="match status" value="1"/>
</dbReference>
<dbReference type="InterPro" id="IPR010599">
    <property type="entry name" value="CNK2/3_dom"/>
</dbReference>
<dbReference type="GO" id="GO:0005737">
    <property type="term" value="C:cytoplasm"/>
    <property type="evidence" value="ECO:0007669"/>
    <property type="project" value="InterPro"/>
</dbReference>
<evidence type="ECO:0000256" key="1">
    <source>
        <dbReference type="SAM" id="MobiDB-lite"/>
    </source>
</evidence>
<dbReference type="GO" id="GO:0009966">
    <property type="term" value="P:regulation of signal transduction"/>
    <property type="evidence" value="ECO:0007669"/>
    <property type="project" value="InterPro"/>
</dbReference>
<evidence type="ECO:0000313" key="3">
    <source>
        <dbReference type="EMBL" id="KAA8582920.1"/>
    </source>
</evidence>
<dbReference type="EMBL" id="VOFY01000018">
    <property type="protein sequence ID" value="KAA8582920.1"/>
    <property type="molecule type" value="Genomic_DNA"/>
</dbReference>
<dbReference type="AlphaFoldDB" id="A0A5J5CR69"/>
<proteinExistence type="predicted"/>
<sequence>SRALNAVCEKTVQATSDPSESGISCLEEVLITNIKPDQGLGIYIKSTYDGLHVITGTTENLRAESGSVVLVVKKRPLGTSGGFAAAPLKNLRWRPPLIQTSQGAPGLHRSQQPEPLDAPGKRGTTAILDLYVPPPPAAPYTPLDGNMNVSLGVKMRPKSPNSCLDADVRRRSTVTDDDDKRTSVHRSPPPEHNQPVAVCLRQRSSTRCKPRPVSMPVESFSGDPYLSNEGISTITEEEPCFPLPYRGHPSVRGVDHIRGSQCFINANLHNSATIPYQEAASKKPAASTSTSAAVSPPRAVTK</sequence>
<feature type="domain" description="DUF1170" evidence="2">
    <location>
        <begin position="225"/>
        <end position="293"/>
    </location>
</feature>
<protein>
    <recommendedName>
        <fullName evidence="2">DUF1170 domain-containing protein</fullName>
    </recommendedName>
</protein>
<feature type="region of interest" description="Disordered" evidence="1">
    <location>
        <begin position="157"/>
        <end position="194"/>
    </location>
</feature>
<feature type="domain" description="DUF1170" evidence="2">
    <location>
        <begin position="121"/>
        <end position="219"/>
    </location>
</feature>
<dbReference type="GO" id="GO:0016020">
    <property type="term" value="C:membrane"/>
    <property type="evidence" value="ECO:0007669"/>
    <property type="project" value="InterPro"/>
</dbReference>
<dbReference type="Proteomes" id="UP000327493">
    <property type="component" value="Chromosome 18"/>
</dbReference>
<feature type="non-terminal residue" evidence="3">
    <location>
        <position position="1"/>
    </location>
</feature>
<dbReference type="Pfam" id="PF06663">
    <property type="entry name" value="CNK2_3_dom"/>
    <property type="match status" value="2"/>
</dbReference>
<feature type="compositionally biased region" description="Basic and acidic residues" evidence="1">
    <location>
        <begin position="166"/>
        <end position="182"/>
    </location>
</feature>
<dbReference type="InterPro" id="IPR051566">
    <property type="entry name" value="CNKSR"/>
</dbReference>
<accession>A0A5J5CR69</accession>
<gene>
    <name evidence="3" type="ORF">FQN60_015466</name>
</gene>
<evidence type="ECO:0000259" key="2">
    <source>
        <dbReference type="Pfam" id="PF06663"/>
    </source>
</evidence>